<proteinExistence type="predicted"/>
<keyword evidence="2" id="KW-0813">Transport</keyword>
<dbReference type="InterPro" id="IPR051088">
    <property type="entry name" value="PTS_Sugar-EIIC/EIIB"/>
</dbReference>
<gene>
    <name evidence="10" type="primary">celB</name>
    <name evidence="10" type="ORF">SCORR_v1c06600</name>
</gene>
<feature type="transmembrane region" description="Helical" evidence="8">
    <location>
        <begin position="412"/>
        <end position="432"/>
    </location>
</feature>
<evidence type="ECO:0000256" key="8">
    <source>
        <dbReference type="SAM" id="Phobius"/>
    </source>
</evidence>
<keyword evidence="7 8" id="KW-0472">Membrane</keyword>
<dbReference type="Proteomes" id="UP000203229">
    <property type="component" value="Chromosome"/>
</dbReference>
<accession>A0A222EPQ7</accession>
<dbReference type="PANTHER" id="PTHR33989">
    <property type="match status" value="1"/>
</dbReference>
<dbReference type="InterPro" id="IPR004501">
    <property type="entry name" value="PTS_EIIC_3"/>
</dbReference>
<protein>
    <submittedName>
        <fullName evidence="10">PTS system, cellobiose-specific IIC component</fullName>
    </submittedName>
</protein>
<evidence type="ECO:0000256" key="4">
    <source>
        <dbReference type="ARBA" id="ARBA00022597"/>
    </source>
</evidence>
<feature type="transmembrane region" description="Helical" evidence="8">
    <location>
        <begin position="286"/>
        <end position="305"/>
    </location>
</feature>
<keyword evidence="5 8" id="KW-0812">Transmembrane</keyword>
<feature type="transmembrane region" description="Helical" evidence="8">
    <location>
        <begin position="362"/>
        <end position="379"/>
    </location>
</feature>
<evidence type="ECO:0000313" key="10">
    <source>
        <dbReference type="EMBL" id="ASP28432.1"/>
    </source>
</evidence>
<keyword evidence="4" id="KW-0762">Sugar transport</keyword>
<evidence type="ECO:0000256" key="1">
    <source>
        <dbReference type="ARBA" id="ARBA00004651"/>
    </source>
</evidence>
<evidence type="ECO:0000256" key="6">
    <source>
        <dbReference type="ARBA" id="ARBA00022989"/>
    </source>
</evidence>
<evidence type="ECO:0000256" key="2">
    <source>
        <dbReference type="ARBA" id="ARBA00022448"/>
    </source>
</evidence>
<organism evidence="10 11">
    <name type="scientific">Spiroplasma corruscae</name>
    <dbReference type="NCBI Taxonomy" id="216934"/>
    <lineage>
        <taxon>Bacteria</taxon>
        <taxon>Bacillati</taxon>
        <taxon>Mycoplasmatota</taxon>
        <taxon>Mollicutes</taxon>
        <taxon>Entomoplasmatales</taxon>
        <taxon>Spiroplasmataceae</taxon>
        <taxon>Spiroplasma</taxon>
    </lineage>
</organism>
<dbReference type="GO" id="GO:0009401">
    <property type="term" value="P:phosphoenolpyruvate-dependent sugar phosphotransferase system"/>
    <property type="evidence" value="ECO:0007669"/>
    <property type="project" value="InterPro"/>
</dbReference>
<dbReference type="GO" id="GO:0005886">
    <property type="term" value="C:plasma membrane"/>
    <property type="evidence" value="ECO:0007669"/>
    <property type="project" value="UniProtKB-SubCell"/>
</dbReference>
<feature type="transmembrane region" description="Helical" evidence="8">
    <location>
        <begin position="179"/>
        <end position="198"/>
    </location>
</feature>
<name>A0A222EPQ7_9MOLU</name>
<dbReference type="OrthoDB" id="1550290at2"/>
<dbReference type="RefSeq" id="WP_094049158.1">
    <property type="nucleotide sequence ID" value="NZ_CP022535.1"/>
</dbReference>
<feature type="domain" description="PTS EIIC type-3" evidence="9">
    <location>
        <begin position="18"/>
        <end position="483"/>
    </location>
</feature>
<feature type="transmembrane region" description="Helical" evidence="8">
    <location>
        <begin position="467"/>
        <end position="487"/>
    </location>
</feature>
<dbReference type="PROSITE" id="PS51105">
    <property type="entry name" value="PTS_EIIC_TYPE_3"/>
    <property type="match status" value="1"/>
</dbReference>
<feature type="transmembrane region" description="Helical" evidence="8">
    <location>
        <begin position="219"/>
        <end position="242"/>
    </location>
</feature>
<feature type="transmembrane region" description="Helical" evidence="8">
    <location>
        <begin position="148"/>
        <end position="167"/>
    </location>
</feature>
<evidence type="ECO:0000256" key="3">
    <source>
        <dbReference type="ARBA" id="ARBA00022475"/>
    </source>
</evidence>
<feature type="transmembrane region" description="Helical" evidence="8">
    <location>
        <begin position="117"/>
        <end position="136"/>
    </location>
</feature>
<feature type="transmembrane region" description="Helical" evidence="8">
    <location>
        <begin position="254"/>
        <end position="274"/>
    </location>
</feature>
<dbReference type="InterPro" id="IPR003352">
    <property type="entry name" value="PTS_EIIC"/>
</dbReference>
<evidence type="ECO:0000256" key="5">
    <source>
        <dbReference type="ARBA" id="ARBA00022692"/>
    </source>
</evidence>
<evidence type="ECO:0000259" key="9">
    <source>
        <dbReference type="PROSITE" id="PS51105"/>
    </source>
</evidence>
<keyword evidence="11" id="KW-1185">Reference proteome</keyword>
<evidence type="ECO:0000313" key="11">
    <source>
        <dbReference type="Proteomes" id="UP000203229"/>
    </source>
</evidence>
<feature type="transmembrane region" description="Helical" evidence="8">
    <location>
        <begin position="41"/>
        <end position="65"/>
    </location>
</feature>
<evidence type="ECO:0000256" key="7">
    <source>
        <dbReference type="ARBA" id="ARBA00023136"/>
    </source>
</evidence>
<keyword evidence="3" id="KW-1003">Cell membrane</keyword>
<dbReference type="GO" id="GO:0008982">
    <property type="term" value="F:protein-N(PI)-phosphohistidine-sugar phosphotransferase activity"/>
    <property type="evidence" value="ECO:0007669"/>
    <property type="project" value="InterPro"/>
</dbReference>
<comment type="subcellular location">
    <subcellularLocation>
        <location evidence="1">Cell membrane</location>
        <topology evidence="1">Multi-pass membrane protein</topology>
    </subcellularLocation>
</comment>
<dbReference type="KEGG" id="scou:SCORR_v1c06600"/>
<sequence length="647" mass="71200">MGKNRKIKPEGKGAKYWFDEKLMPAMTKFASQKHLTAIRDAFGILTPIIIGGSIAFLLGILIFGAGGNTQTSLLGLLAKATGNVTIEYASGTNAESWVLNGSWNVVSEIGEKIFQTIFDYSMGTFSIMIASMLGYIYAEKRGLKDPMFVAIFNLVLFLITAATFTSSGKYFNYFFDSKGMLAAIIQTFLVIELYKFFANNKKLLIRMPKSVPPMVATGFSLLVPVAMVLIIVSGINTAAWSIGKYTNWDITSSSGSVILAGGEYGLVGLFYKAVSAPITAIISGNNVGLGFGMLYQFLVGFFWFFGLNGSSVVNGAFLPFLLQMFVQNAQAFASMGYDAADAAGELGVVNIQFLESYSQTTGWGHTGALLIAIAIFGRVREQKDVAKLAGVPAIFSINEPVTFGIPIMLHPIYGVAAMFAMPLTTFVAWLFVGPLGWVNKSYIMVPWTLPPGVGALLSTGLDWRAMVLSWFCLVIAFVWYIPFVIIANKYHFNLNVKSYIDQGMVKKDAIQAVLNDDKVAREESLARKVAKKELRKANIAERKRISKLPTEEKVLILHELKMVKKQEKSLRKLDENIKVITKADKVLTVDLVEYGGYKIRINGKTVATALNEEKMDDMTTRIAKANNINEYKVINKGEILKVVKVED</sequence>
<keyword evidence="6 8" id="KW-1133">Transmembrane helix</keyword>
<dbReference type="Pfam" id="PF02378">
    <property type="entry name" value="PTS_EIIC"/>
    <property type="match status" value="1"/>
</dbReference>
<dbReference type="PANTHER" id="PTHR33989:SF4">
    <property type="entry name" value="PTS SYSTEM N,N'-DIACETYLCHITOBIOSE-SPECIFIC EIIC COMPONENT"/>
    <property type="match status" value="1"/>
</dbReference>
<dbReference type="EMBL" id="CP022535">
    <property type="protein sequence ID" value="ASP28432.1"/>
    <property type="molecule type" value="Genomic_DNA"/>
</dbReference>
<reference evidence="10 11" key="1">
    <citation type="submission" date="2017-07" db="EMBL/GenBank/DDBJ databases">
        <title>Complete genome sequence of Spiroplasma corruscae EC-1 (DSM 19793).</title>
        <authorList>
            <person name="Tsai Y.-M."/>
            <person name="Lo W.-S."/>
            <person name="Kuo C.-H."/>
        </authorList>
    </citation>
    <scope>NUCLEOTIDE SEQUENCE [LARGE SCALE GENOMIC DNA]</scope>
    <source>
        <strain evidence="10 11">EC-1</strain>
    </source>
</reference>
<dbReference type="AlphaFoldDB" id="A0A222EPQ7"/>